<keyword evidence="2" id="KW-0285">Flavoprotein</keyword>
<dbReference type="InterPro" id="IPR006595">
    <property type="entry name" value="CTLH_C"/>
</dbReference>
<dbReference type="InterPro" id="IPR035587">
    <property type="entry name" value="DUS-like_FMN-bd"/>
</dbReference>
<dbReference type="InterPro" id="IPR052582">
    <property type="entry name" value="tRNA-DUS-like"/>
</dbReference>
<dbReference type="CDD" id="cd02801">
    <property type="entry name" value="DUS_like_FMN"/>
    <property type="match status" value="1"/>
</dbReference>
<sequence length="1041" mass="115139">MLMNRGLPIGDDSSNSNDDEMGEEVASSRGLSDDSWCSDGLKPATTFEENERLARERLLSLYPRAEFKRLPRAWNKNDKYHFLDISHSSLRVSYKGNGKQQQKDAASTRADYPIPPQCGWDRYSYGYHGDDGNFFSFSGNGVSYGPKFTTGDVIGCGVNLVNKTIFFTKNGVHLGIASRELEHIDDLYPTIGLQTTGEVVDANFGQRPFRFDIRPEMETARAKVSGEILAIQLPSEKTDWMNKLVSSWMACEGYSKSMASFCNAAKLVPEEGEQSIETRKEIVALVLSRRSAEAISRMEDAYPDIFVLNKNIALVLKCQQFVEMAAEIARQDALAKPVTITSSNGQSMPSSVVTPRLDSQAEDIEAPPARRTPPFAGDDMNVPVDMQMEEEPCSSSAVLVSTRNGQSAEDVKNGAGSADGGSIDDGLILGADGDTTIIEEENTEDEEDVEVEDGIRREEEAAACAVEYQKYNEVIEFGRSIHALSLQIPNLSGNTKALLNDSLATICLLDYSQFESHHLLSDEHLHDLAKQTAAAILEFGGRSPQSQLSRYFHLWAKMQSELSSAKIPHCAFTDVTQLVFGAPVPPINTCSTSNTSNPAAAEDNNMSVKTSAKHVMSVAGDSSLYANKIIMAPMVRAGRTPLRLLALDYGADLCYTEEIIDQKLLSSKRIVNNALGTIDYCVVDDIILRIAPREQKRCVLQIGTNSGNNAAQVAKMIGTDVAAIDVNMGCPKPFSIHCGMGAALLKQVDKVKEILTSLTSLSQVPVSCKIRVLDDPSETLNLVREIEKCGVAALGVHGRRRDERDPHPCRIDEIREVARTVSIPVIANETGASSAMIARKALSCPSVFRKEGVLPFDQDVVNFLDLACEYDENYTMTKYVVQRILGGKQDSDPRGRQTVLAGSNLEICRAWGTENKYEECRRNRLRKQCKRSLEEEPADYEYHDVTFPLKRLKDAQNAHATPKCVLFKYCKDMEVEVPVYASHRREEDKRYEGSVEVMGKRFRSRKGQPNIKMAEQVAALAALIGLNLRHLLIGEWEEQQL</sequence>
<gene>
    <name evidence="9" type="ORF">ANCCEY_02126</name>
</gene>
<dbReference type="InterPro" id="IPR018517">
    <property type="entry name" value="tRNA_hU_synthase_CS"/>
</dbReference>
<feature type="domain" description="CTLH" evidence="8">
    <location>
        <begin position="275"/>
        <end position="332"/>
    </location>
</feature>
<dbReference type="InterPro" id="IPR013785">
    <property type="entry name" value="Aldolase_TIM"/>
</dbReference>
<keyword evidence="4" id="KW-0819">tRNA processing</keyword>
<dbReference type="Proteomes" id="UP000054495">
    <property type="component" value="Unassembled WGS sequence"/>
</dbReference>
<comment type="cofactor">
    <cofactor evidence="1">
        <name>FMN</name>
        <dbReference type="ChEBI" id="CHEBI:58210"/>
    </cofactor>
</comment>
<name>A0A0D6M8F5_9BILA</name>
<evidence type="ECO:0000256" key="2">
    <source>
        <dbReference type="ARBA" id="ARBA00022630"/>
    </source>
</evidence>
<protein>
    <submittedName>
        <fullName evidence="9">SPRY domain protein</fullName>
    </submittedName>
</protein>
<dbReference type="InterPro" id="IPR001870">
    <property type="entry name" value="B30.2/SPRY"/>
</dbReference>
<dbReference type="Pfam" id="PF00035">
    <property type="entry name" value="dsrm"/>
    <property type="match status" value="1"/>
</dbReference>
<dbReference type="Pfam" id="PF01207">
    <property type="entry name" value="Dus"/>
    <property type="match status" value="1"/>
</dbReference>
<dbReference type="InterPro" id="IPR003877">
    <property type="entry name" value="SPRY_dom"/>
</dbReference>
<keyword evidence="5" id="KW-0560">Oxidoreductase</keyword>
<evidence type="ECO:0000256" key="1">
    <source>
        <dbReference type="ARBA" id="ARBA00001917"/>
    </source>
</evidence>
<dbReference type="InterPro" id="IPR043136">
    <property type="entry name" value="B30.2/SPRY_sf"/>
</dbReference>
<dbReference type="Gene3D" id="3.30.160.20">
    <property type="match status" value="1"/>
</dbReference>
<dbReference type="GO" id="GO:0005737">
    <property type="term" value="C:cytoplasm"/>
    <property type="evidence" value="ECO:0007669"/>
    <property type="project" value="TreeGrafter"/>
</dbReference>
<dbReference type="EMBL" id="KE124806">
    <property type="protein sequence ID" value="EPB78736.1"/>
    <property type="molecule type" value="Genomic_DNA"/>
</dbReference>
<dbReference type="SUPFAM" id="SSF54768">
    <property type="entry name" value="dsRNA-binding domain-like"/>
    <property type="match status" value="1"/>
</dbReference>
<dbReference type="PANTHER" id="PTHR45936:SF1">
    <property type="entry name" value="TRNA-DIHYDROURIDINE(20) SYNTHASE [NAD(P)+]-LIKE"/>
    <property type="match status" value="1"/>
</dbReference>
<feature type="region of interest" description="Disordered" evidence="6">
    <location>
        <begin position="1"/>
        <end position="37"/>
    </location>
</feature>
<organism evidence="9 10">
    <name type="scientific">Ancylostoma ceylanicum</name>
    <dbReference type="NCBI Taxonomy" id="53326"/>
    <lineage>
        <taxon>Eukaryota</taxon>
        <taxon>Metazoa</taxon>
        <taxon>Ecdysozoa</taxon>
        <taxon>Nematoda</taxon>
        <taxon>Chromadorea</taxon>
        <taxon>Rhabditida</taxon>
        <taxon>Rhabditina</taxon>
        <taxon>Rhabditomorpha</taxon>
        <taxon>Strongyloidea</taxon>
        <taxon>Ancylostomatidae</taxon>
        <taxon>Ancylostomatinae</taxon>
        <taxon>Ancylostoma</taxon>
    </lineage>
</organism>
<accession>A0A0D6M8F5</accession>
<dbReference type="PROSITE" id="PS50897">
    <property type="entry name" value="CTLH"/>
    <property type="match status" value="1"/>
</dbReference>
<dbReference type="Gene3D" id="3.20.20.70">
    <property type="entry name" value="Aldolase class I"/>
    <property type="match status" value="1"/>
</dbReference>
<evidence type="ECO:0000259" key="7">
    <source>
        <dbReference type="PROSITE" id="PS50188"/>
    </source>
</evidence>
<reference evidence="9 10" key="1">
    <citation type="submission" date="2013-05" db="EMBL/GenBank/DDBJ databases">
        <title>Draft genome of the parasitic nematode Anyclostoma ceylanicum.</title>
        <authorList>
            <person name="Mitreva M."/>
        </authorList>
    </citation>
    <scope>NUCLEOTIDE SEQUENCE [LARGE SCALE GENOMIC DNA]</scope>
</reference>
<dbReference type="PROSITE" id="PS50188">
    <property type="entry name" value="B302_SPRY"/>
    <property type="match status" value="1"/>
</dbReference>
<dbReference type="GO" id="GO:0017150">
    <property type="term" value="F:tRNA dihydrouridine synthase activity"/>
    <property type="evidence" value="ECO:0007669"/>
    <property type="project" value="InterPro"/>
</dbReference>
<evidence type="ECO:0000256" key="4">
    <source>
        <dbReference type="ARBA" id="ARBA00022694"/>
    </source>
</evidence>
<feature type="domain" description="B30.2/SPRY" evidence="7">
    <location>
        <begin position="1"/>
        <end position="209"/>
    </location>
</feature>
<dbReference type="SUPFAM" id="SSF49899">
    <property type="entry name" value="Concanavalin A-like lectins/glucanases"/>
    <property type="match status" value="1"/>
</dbReference>
<evidence type="ECO:0000313" key="10">
    <source>
        <dbReference type="Proteomes" id="UP000054495"/>
    </source>
</evidence>
<dbReference type="InterPro" id="IPR013320">
    <property type="entry name" value="ConA-like_dom_sf"/>
</dbReference>
<dbReference type="Gene3D" id="2.60.120.920">
    <property type="match status" value="2"/>
</dbReference>
<dbReference type="PANTHER" id="PTHR45936">
    <property type="entry name" value="TRNA-DIHYDROURIDINE(20) SYNTHASE [NAD(P)+]-LIKE"/>
    <property type="match status" value="1"/>
</dbReference>
<dbReference type="SUPFAM" id="SSF51395">
    <property type="entry name" value="FMN-linked oxidoreductases"/>
    <property type="match status" value="1"/>
</dbReference>
<proteinExistence type="predicted"/>
<evidence type="ECO:0000256" key="6">
    <source>
        <dbReference type="SAM" id="MobiDB-lite"/>
    </source>
</evidence>
<evidence type="ECO:0000256" key="5">
    <source>
        <dbReference type="ARBA" id="ARBA00023002"/>
    </source>
</evidence>
<keyword evidence="10" id="KW-1185">Reference proteome</keyword>
<keyword evidence="3" id="KW-0288">FMN</keyword>
<evidence type="ECO:0000313" key="9">
    <source>
        <dbReference type="EMBL" id="EPB78736.1"/>
    </source>
</evidence>
<dbReference type="SMART" id="SM00449">
    <property type="entry name" value="SPRY"/>
    <property type="match status" value="1"/>
</dbReference>
<dbReference type="SMART" id="SM00358">
    <property type="entry name" value="DSRM"/>
    <property type="match status" value="1"/>
</dbReference>
<dbReference type="PROSITE" id="PS01136">
    <property type="entry name" value="UPF0034"/>
    <property type="match status" value="1"/>
</dbReference>
<dbReference type="AlphaFoldDB" id="A0A0D6M8F5"/>
<evidence type="ECO:0000256" key="3">
    <source>
        <dbReference type="ARBA" id="ARBA00022643"/>
    </source>
</evidence>
<dbReference type="GO" id="GO:0050660">
    <property type="term" value="F:flavin adenine dinucleotide binding"/>
    <property type="evidence" value="ECO:0007669"/>
    <property type="project" value="InterPro"/>
</dbReference>
<dbReference type="SMART" id="SM00668">
    <property type="entry name" value="CTLH"/>
    <property type="match status" value="1"/>
</dbReference>
<dbReference type="Pfam" id="PF00622">
    <property type="entry name" value="SPRY"/>
    <property type="match status" value="1"/>
</dbReference>
<dbReference type="InterPro" id="IPR014720">
    <property type="entry name" value="dsRBD_dom"/>
</dbReference>
<evidence type="ECO:0000259" key="8">
    <source>
        <dbReference type="PROSITE" id="PS50897"/>
    </source>
</evidence>